<feature type="region of interest" description="Disordered" evidence="9">
    <location>
        <begin position="898"/>
        <end position="920"/>
    </location>
</feature>
<dbReference type="Gene3D" id="2.130.10.10">
    <property type="entry name" value="YVTN repeat-like/Quinoprotein amine dehydrogenase"/>
    <property type="match status" value="2"/>
</dbReference>
<feature type="compositionally biased region" description="Low complexity" evidence="9">
    <location>
        <begin position="419"/>
        <end position="449"/>
    </location>
</feature>
<evidence type="ECO:0000256" key="6">
    <source>
        <dbReference type="ARBA" id="ARBA00023203"/>
    </source>
</evidence>
<dbReference type="GO" id="GO:0030036">
    <property type="term" value="P:actin cytoskeleton organization"/>
    <property type="evidence" value="ECO:0007669"/>
    <property type="project" value="UniProtKB-ARBA"/>
</dbReference>
<dbReference type="PANTHER" id="PTHR10856">
    <property type="entry name" value="CORONIN"/>
    <property type="match status" value="1"/>
</dbReference>
<keyword evidence="4 7" id="KW-0853">WD repeat</keyword>
<feature type="domain" description="DUF1899" evidence="10">
    <location>
        <begin position="460"/>
        <end position="522"/>
    </location>
</feature>
<name>D3BC07_HETP5</name>
<comment type="subcellular location">
    <subcellularLocation>
        <location evidence="1">Cytoplasm</location>
    </subcellularLocation>
</comment>
<dbReference type="SMART" id="SM00320">
    <property type="entry name" value="WD40"/>
    <property type="match status" value="8"/>
</dbReference>
<dbReference type="OMA" id="TIMYMEV"/>
<dbReference type="GO" id="GO:0005737">
    <property type="term" value="C:cytoplasm"/>
    <property type="evidence" value="ECO:0007669"/>
    <property type="project" value="UniProtKB-SubCell"/>
</dbReference>
<keyword evidence="12" id="KW-1185">Reference proteome</keyword>
<proteinExistence type="inferred from homology"/>
<dbReference type="FunFam" id="2.130.10.10:FF:000076">
    <property type="entry name" value="Coronin"/>
    <property type="match status" value="2"/>
</dbReference>
<comment type="similarity">
    <text evidence="2 8">Belongs to the WD repeat coronin family.</text>
</comment>
<dbReference type="SMART" id="SM01166">
    <property type="entry name" value="DUF1899"/>
    <property type="match status" value="2"/>
</dbReference>
<dbReference type="InterPro" id="IPR015943">
    <property type="entry name" value="WD40/YVTN_repeat-like_dom_sf"/>
</dbReference>
<protein>
    <recommendedName>
        <fullName evidence="8">Coronin</fullName>
    </recommendedName>
</protein>
<gene>
    <name evidence="11" type="primary">corB</name>
    <name evidence="11" type="ORF">PPL_06027</name>
</gene>
<dbReference type="PROSITE" id="PS50082">
    <property type="entry name" value="WD_REPEATS_2"/>
    <property type="match status" value="3"/>
</dbReference>
<sequence>MAFKMNNSKFRLVNGKIDKRENWYPDIATSNSSSANTMVKASAEYVAVNWQSGTGTLGIIPLSQVGKRKEQHITLHAHSGQLSDFEFSPFSDSTLATASDDATLKLWNLQQSAADPVVSLAGHTKAIDCIQFNPTALNVLASGSADKTVRVWDIGTGQERQNISCFDNSLTGIAWNYDGSLLAAVSKDLKNRVIDPRSNSAIQVGDGHQGIKPSRVTWLGNSHYFLTTGFAKSRERQISIWDSRDLAKVVKSITLDSSTGIVTPIYDIDTQLLFVAGVGDSTTRCFDLNTQFTAEPALAELVAVPSDTPTKGICSIPKRALEVMEGEIFRLLKLTANSIVPITYRMSRISYSEFKPDLYPNSASLTPALTADEWFNGETKVPVLASLNPALRQSGSASPDSASVENLSINEQAEESHQSSWTPSSTSLTGSGSNTPTTTTAAASSSPSLPDVPRTGIIPKIVRTSKYRHINVAPFPKTSHYTNLKVFGNTSNTSIAVNSEYVAVPWVGTGGPLAVIPLSQVGRQVTVPCIEIGSQLLDFDLSQFNPSVVATGSEDSHIKLWRIPEGGLPKNNKVLNYTNFETDLIGHNRKIVSVNFHPTAENVLISTGGDMSLKLWDVQQGQERFSFDNQHNDIITSVNVSSKGDLFLTACKDKMMRIIDPRTNTLVDSVQSHNGVKGSKALWCGDKSTIFSVGFNKSSEREYQLWDSRNFGAGPMTTGVFDHLAGVITPYYDEDTGVVYLVGKGDGSIRMMEINDQEPYVHFLTEYSSGVPQMGVAPVSKHLLNIKKCEIARFFKVSDTTVEPLQFSVPRTRTEFFQDDIFVPTRVSTPTMSADEWFNGASVEPERVSLCPSDMSPLSTAPPPVKKEREIRQEIVEDDTPSRDQVINTFLGRVLTQREDDEPVVKKQSDSPCVSDSEWD</sequence>
<feature type="repeat" description="WD" evidence="7">
    <location>
        <begin position="75"/>
        <end position="117"/>
    </location>
</feature>
<dbReference type="EMBL" id="ADBJ01000026">
    <property type="protein sequence ID" value="EFA81190.1"/>
    <property type="molecule type" value="Genomic_DNA"/>
</dbReference>
<evidence type="ECO:0000256" key="4">
    <source>
        <dbReference type="ARBA" id="ARBA00022574"/>
    </source>
</evidence>
<dbReference type="InterPro" id="IPR001680">
    <property type="entry name" value="WD40_rpt"/>
</dbReference>
<dbReference type="GO" id="GO:0003779">
    <property type="term" value="F:actin binding"/>
    <property type="evidence" value="ECO:0007669"/>
    <property type="project" value="UniProtKB-KW"/>
</dbReference>
<dbReference type="InterPro" id="IPR019775">
    <property type="entry name" value="WD40_repeat_CS"/>
</dbReference>
<dbReference type="PRINTS" id="PR00320">
    <property type="entry name" value="GPROTEINBRPT"/>
</dbReference>
<evidence type="ECO:0000256" key="1">
    <source>
        <dbReference type="ARBA" id="ARBA00004496"/>
    </source>
</evidence>
<dbReference type="InterPro" id="IPR036322">
    <property type="entry name" value="WD40_repeat_dom_sf"/>
</dbReference>
<organism evidence="11 12">
    <name type="scientific">Heterostelium pallidum (strain ATCC 26659 / Pp 5 / PN500)</name>
    <name type="common">Cellular slime mold</name>
    <name type="synonym">Polysphondylium pallidum</name>
    <dbReference type="NCBI Taxonomy" id="670386"/>
    <lineage>
        <taxon>Eukaryota</taxon>
        <taxon>Amoebozoa</taxon>
        <taxon>Evosea</taxon>
        <taxon>Eumycetozoa</taxon>
        <taxon>Dictyostelia</taxon>
        <taxon>Acytosteliales</taxon>
        <taxon>Acytosteliaceae</taxon>
        <taxon>Heterostelium</taxon>
    </lineage>
</organism>
<evidence type="ECO:0000256" key="7">
    <source>
        <dbReference type="PROSITE-ProRule" id="PRU00221"/>
    </source>
</evidence>
<keyword evidence="6" id="KW-0009">Actin-binding</keyword>
<dbReference type="PROSITE" id="PS50294">
    <property type="entry name" value="WD_REPEATS_REGION"/>
    <property type="match status" value="3"/>
</dbReference>
<feature type="repeat" description="WD" evidence="7">
    <location>
        <begin position="120"/>
        <end position="162"/>
    </location>
</feature>
<dbReference type="InParanoid" id="D3BC07"/>
<evidence type="ECO:0000313" key="11">
    <source>
        <dbReference type="EMBL" id="EFA81190.1"/>
    </source>
</evidence>
<evidence type="ECO:0000256" key="5">
    <source>
        <dbReference type="ARBA" id="ARBA00022737"/>
    </source>
</evidence>
<dbReference type="SMART" id="SM01167">
    <property type="entry name" value="DUF1900"/>
    <property type="match status" value="2"/>
</dbReference>
<dbReference type="PROSITE" id="PS00678">
    <property type="entry name" value="WD_REPEATS_1"/>
    <property type="match status" value="3"/>
</dbReference>
<evidence type="ECO:0000256" key="3">
    <source>
        <dbReference type="ARBA" id="ARBA00022490"/>
    </source>
</evidence>
<feature type="repeat" description="WD" evidence="7">
    <location>
        <begin position="584"/>
        <end position="626"/>
    </location>
</feature>
<evidence type="ECO:0000259" key="10">
    <source>
        <dbReference type="SMART" id="SM01166"/>
    </source>
</evidence>
<dbReference type="GeneID" id="31361511"/>
<keyword evidence="3" id="KW-0963">Cytoplasm</keyword>
<dbReference type="Pfam" id="PF16300">
    <property type="entry name" value="WD40_4"/>
    <property type="match status" value="2"/>
</dbReference>
<evidence type="ECO:0000256" key="8">
    <source>
        <dbReference type="RuleBase" id="RU280818"/>
    </source>
</evidence>
<dbReference type="InterPro" id="IPR020472">
    <property type="entry name" value="WD40_PAC1"/>
</dbReference>
<dbReference type="InterPro" id="IPR015505">
    <property type="entry name" value="Coronin"/>
</dbReference>
<dbReference type="SUPFAM" id="SSF50978">
    <property type="entry name" value="WD40 repeat-like"/>
    <property type="match status" value="2"/>
</dbReference>
<dbReference type="PANTHER" id="PTHR10856:SF20">
    <property type="entry name" value="CORONIN-7"/>
    <property type="match status" value="1"/>
</dbReference>
<evidence type="ECO:0000256" key="9">
    <source>
        <dbReference type="SAM" id="MobiDB-lite"/>
    </source>
</evidence>
<dbReference type="Proteomes" id="UP000001396">
    <property type="component" value="Unassembled WGS sequence"/>
</dbReference>
<keyword evidence="5 8" id="KW-0677">Repeat</keyword>
<evidence type="ECO:0000256" key="2">
    <source>
        <dbReference type="ARBA" id="ARBA00009482"/>
    </source>
</evidence>
<dbReference type="InterPro" id="IPR015048">
    <property type="entry name" value="DUF1899"/>
</dbReference>
<dbReference type="FunCoup" id="D3BC07">
    <property type="interactions" value="41"/>
</dbReference>
<feature type="region of interest" description="Disordered" evidence="9">
    <location>
        <begin position="410"/>
        <end position="455"/>
    </location>
</feature>
<comment type="caution">
    <text evidence="11">The sequence shown here is derived from an EMBL/GenBank/DDBJ whole genome shotgun (WGS) entry which is preliminary data.</text>
</comment>
<dbReference type="Pfam" id="PF08953">
    <property type="entry name" value="DUF1899"/>
    <property type="match status" value="2"/>
</dbReference>
<reference evidence="11 12" key="1">
    <citation type="journal article" date="2011" name="Genome Res.">
        <title>Phylogeny-wide analysis of social amoeba genomes highlights ancient origins for complex intercellular communication.</title>
        <authorList>
            <person name="Heidel A.J."/>
            <person name="Lawal H.M."/>
            <person name="Felder M."/>
            <person name="Schilde C."/>
            <person name="Helps N.R."/>
            <person name="Tunggal B."/>
            <person name="Rivero F."/>
            <person name="John U."/>
            <person name="Schleicher M."/>
            <person name="Eichinger L."/>
            <person name="Platzer M."/>
            <person name="Noegel A.A."/>
            <person name="Schaap P."/>
            <person name="Gloeckner G."/>
        </authorList>
    </citation>
    <scope>NUCLEOTIDE SEQUENCE [LARGE SCALE GENOMIC DNA]</scope>
    <source>
        <strain evidence="12">ATCC 26659 / Pp 5 / PN500</strain>
    </source>
</reference>
<dbReference type="RefSeq" id="XP_020433308.1">
    <property type="nucleotide sequence ID" value="XM_020576896.1"/>
</dbReference>
<dbReference type="AlphaFoldDB" id="D3BC07"/>
<evidence type="ECO:0000313" key="12">
    <source>
        <dbReference type="Proteomes" id="UP000001396"/>
    </source>
</evidence>
<dbReference type="Pfam" id="PF00400">
    <property type="entry name" value="WD40"/>
    <property type="match status" value="4"/>
</dbReference>
<accession>D3BC07</accession>
<feature type="domain" description="DUF1899" evidence="10">
    <location>
        <begin position="2"/>
        <end position="66"/>
    </location>
</feature>